<proteinExistence type="predicted"/>
<organism evidence="5 6">
    <name type="scientific">Exilibacterium tricleocarpae</name>
    <dbReference type="NCBI Taxonomy" id="2591008"/>
    <lineage>
        <taxon>Bacteria</taxon>
        <taxon>Pseudomonadati</taxon>
        <taxon>Pseudomonadota</taxon>
        <taxon>Gammaproteobacteria</taxon>
        <taxon>Cellvibrionales</taxon>
        <taxon>Cellvibrionaceae</taxon>
        <taxon>Exilibacterium</taxon>
    </lineage>
</organism>
<dbReference type="OrthoDB" id="9783876at2"/>
<evidence type="ECO:0000313" key="6">
    <source>
        <dbReference type="Proteomes" id="UP000319732"/>
    </source>
</evidence>
<evidence type="ECO:0000259" key="4">
    <source>
        <dbReference type="PROSITE" id="PS01124"/>
    </source>
</evidence>
<dbReference type="PANTHER" id="PTHR46796:SF13">
    <property type="entry name" value="HTH-TYPE TRANSCRIPTIONAL ACTIVATOR RHAS"/>
    <property type="match status" value="1"/>
</dbReference>
<dbReference type="InterPro" id="IPR018060">
    <property type="entry name" value="HTH_AraC"/>
</dbReference>
<dbReference type="PROSITE" id="PS01124">
    <property type="entry name" value="HTH_ARAC_FAMILY_2"/>
    <property type="match status" value="1"/>
</dbReference>
<feature type="domain" description="HTH araC/xylS-type" evidence="4">
    <location>
        <begin position="1"/>
        <end position="59"/>
    </location>
</feature>
<dbReference type="InterPro" id="IPR050204">
    <property type="entry name" value="AraC_XylS_family_regulators"/>
</dbReference>
<evidence type="ECO:0000313" key="5">
    <source>
        <dbReference type="EMBL" id="TQV82413.1"/>
    </source>
</evidence>
<dbReference type="SMART" id="SM00342">
    <property type="entry name" value="HTH_ARAC"/>
    <property type="match status" value="1"/>
</dbReference>
<comment type="caution">
    <text evidence="5">The sequence shown here is derived from an EMBL/GenBank/DDBJ whole genome shotgun (WGS) entry which is preliminary data.</text>
</comment>
<accession>A0A545TZ03</accession>
<dbReference type="EMBL" id="VHSG01000007">
    <property type="protein sequence ID" value="TQV82413.1"/>
    <property type="molecule type" value="Genomic_DNA"/>
</dbReference>
<sequence length="66" mass="7508">MPPMKYLTEWRMHLAGDLLTDTKLPISSIAERIGYGSEAALTKAFKQFYQLPPGEVRRQSRVQRAG</sequence>
<dbReference type="GO" id="GO:0043565">
    <property type="term" value="F:sequence-specific DNA binding"/>
    <property type="evidence" value="ECO:0007669"/>
    <property type="project" value="InterPro"/>
</dbReference>
<keyword evidence="3" id="KW-0804">Transcription</keyword>
<dbReference type="GO" id="GO:0003700">
    <property type="term" value="F:DNA-binding transcription factor activity"/>
    <property type="evidence" value="ECO:0007669"/>
    <property type="project" value="InterPro"/>
</dbReference>
<gene>
    <name evidence="5" type="ORF">FKG94_06620</name>
</gene>
<reference evidence="5 6" key="1">
    <citation type="submission" date="2019-06" db="EMBL/GenBank/DDBJ databases">
        <title>Whole genome sequence for Cellvibrionaceae sp. R142.</title>
        <authorList>
            <person name="Wang G."/>
        </authorList>
    </citation>
    <scope>NUCLEOTIDE SEQUENCE [LARGE SCALE GENOMIC DNA]</scope>
    <source>
        <strain evidence="5 6">R142</strain>
    </source>
</reference>
<dbReference type="InterPro" id="IPR009057">
    <property type="entry name" value="Homeodomain-like_sf"/>
</dbReference>
<dbReference type="Pfam" id="PF12833">
    <property type="entry name" value="HTH_18"/>
    <property type="match status" value="1"/>
</dbReference>
<dbReference type="AlphaFoldDB" id="A0A545TZ03"/>
<keyword evidence="2" id="KW-0238">DNA-binding</keyword>
<protein>
    <submittedName>
        <fullName evidence="5">Helix-turn-helix domain-containing protein</fullName>
    </submittedName>
</protein>
<evidence type="ECO:0000256" key="3">
    <source>
        <dbReference type="ARBA" id="ARBA00023163"/>
    </source>
</evidence>
<dbReference type="PANTHER" id="PTHR46796">
    <property type="entry name" value="HTH-TYPE TRANSCRIPTIONAL ACTIVATOR RHAS-RELATED"/>
    <property type="match status" value="1"/>
</dbReference>
<evidence type="ECO:0000256" key="2">
    <source>
        <dbReference type="ARBA" id="ARBA00023125"/>
    </source>
</evidence>
<dbReference type="Gene3D" id="1.10.10.60">
    <property type="entry name" value="Homeodomain-like"/>
    <property type="match status" value="1"/>
</dbReference>
<dbReference type="SUPFAM" id="SSF46689">
    <property type="entry name" value="Homeodomain-like"/>
    <property type="match status" value="1"/>
</dbReference>
<dbReference type="Proteomes" id="UP000319732">
    <property type="component" value="Unassembled WGS sequence"/>
</dbReference>
<name>A0A545TZ03_9GAMM</name>
<evidence type="ECO:0000256" key="1">
    <source>
        <dbReference type="ARBA" id="ARBA00023015"/>
    </source>
</evidence>
<keyword evidence="6" id="KW-1185">Reference proteome</keyword>
<keyword evidence="1" id="KW-0805">Transcription regulation</keyword>